<feature type="binding site" description="axial binding residue" evidence="12">
    <location>
        <position position="171"/>
    </location>
    <ligand>
        <name>heme b</name>
        <dbReference type="ChEBI" id="CHEBI:60344"/>
    </ligand>
    <ligandPart>
        <name>Fe</name>
        <dbReference type="ChEBI" id="CHEBI:18248"/>
    </ligandPart>
</feature>
<evidence type="ECO:0000256" key="4">
    <source>
        <dbReference type="ARBA" id="ARBA00012313"/>
    </source>
</evidence>
<dbReference type="Gene3D" id="1.10.420.10">
    <property type="entry name" value="Peroxidase, domain 2"/>
    <property type="match status" value="1"/>
</dbReference>
<evidence type="ECO:0000256" key="6">
    <source>
        <dbReference type="ARBA" id="ARBA00022617"/>
    </source>
</evidence>
<comment type="catalytic activity">
    <reaction evidence="1 14">
        <text>2 a phenolic donor + H2O2 = 2 a phenolic radical donor + 2 H2O</text>
        <dbReference type="Rhea" id="RHEA:56136"/>
        <dbReference type="ChEBI" id="CHEBI:15377"/>
        <dbReference type="ChEBI" id="CHEBI:16240"/>
        <dbReference type="ChEBI" id="CHEBI:139520"/>
        <dbReference type="ChEBI" id="CHEBI:139521"/>
        <dbReference type="EC" id="1.11.1.7"/>
    </reaction>
</comment>
<evidence type="ECO:0000256" key="13">
    <source>
        <dbReference type="PIRSR" id="PIRSR600823-5"/>
    </source>
</evidence>
<dbReference type="GO" id="GO:0020037">
    <property type="term" value="F:heme binding"/>
    <property type="evidence" value="ECO:0007669"/>
    <property type="project" value="UniProtKB-UniRule"/>
</dbReference>
<keyword evidence="8 14" id="KW-0560">Oxidoreductase</keyword>
<keyword evidence="17" id="KW-1185">Reference proteome</keyword>
<dbReference type="PANTHER" id="PTHR31388">
    <property type="entry name" value="PEROXIDASE 72-RELATED"/>
    <property type="match status" value="1"/>
</dbReference>
<dbReference type="CDD" id="cd00693">
    <property type="entry name" value="secretory_peroxidase"/>
    <property type="match status" value="1"/>
</dbReference>
<dbReference type="InterPro" id="IPR010255">
    <property type="entry name" value="Haem_peroxidase_sf"/>
</dbReference>
<evidence type="ECO:0000256" key="5">
    <source>
        <dbReference type="ARBA" id="ARBA00022559"/>
    </source>
</evidence>
<feature type="binding site" evidence="12">
    <location>
        <position position="54"/>
    </location>
    <ligand>
        <name>Ca(2+)</name>
        <dbReference type="ChEBI" id="CHEBI:29108"/>
        <label>1</label>
    </ligand>
</feature>
<evidence type="ECO:0000256" key="8">
    <source>
        <dbReference type="ARBA" id="ARBA00023002"/>
    </source>
</evidence>
<dbReference type="OrthoDB" id="2113341at2759"/>
<dbReference type="GO" id="GO:0042744">
    <property type="term" value="P:hydrogen peroxide catabolic process"/>
    <property type="evidence" value="ECO:0007669"/>
    <property type="project" value="UniProtKB-KW"/>
</dbReference>
<gene>
    <name evidence="16" type="ORF">CJ030_MR1G008907</name>
</gene>
<keyword evidence="6 14" id="KW-0349">Heme</keyword>
<dbReference type="PRINTS" id="PR00461">
    <property type="entry name" value="PLPEROXIDASE"/>
</dbReference>
<dbReference type="GO" id="GO:0005576">
    <property type="term" value="C:extracellular region"/>
    <property type="evidence" value="ECO:0007669"/>
    <property type="project" value="UniProtKB-SubCell"/>
</dbReference>
<feature type="disulfide bond" evidence="13">
    <location>
        <begin position="35"/>
        <end position="93"/>
    </location>
</feature>
<evidence type="ECO:0000256" key="9">
    <source>
        <dbReference type="ARBA" id="ARBA00023004"/>
    </source>
</evidence>
<feature type="binding site" evidence="12">
    <location>
        <position position="224"/>
    </location>
    <ligand>
        <name>Ca(2+)</name>
        <dbReference type="ChEBI" id="CHEBI:29108"/>
        <label>2</label>
    </ligand>
</feature>
<comment type="cofactor">
    <cofactor evidence="12 14">
        <name>Ca(2+)</name>
        <dbReference type="ChEBI" id="CHEBI:29108"/>
    </cofactor>
    <text evidence="12 14">Binds 2 calcium ions per subunit.</text>
</comment>
<feature type="signal peptide" evidence="14">
    <location>
        <begin position="1"/>
        <end position="24"/>
    </location>
</feature>
<dbReference type="AlphaFoldDB" id="A0A6A1WK93"/>
<keyword evidence="14" id="KW-0964">Secreted</keyword>
<evidence type="ECO:0000256" key="7">
    <source>
        <dbReference type="ARBA" id="ARBA00022723"/>
    </source>
</evidence>
<accession>A0A6A1WK93</accession>
<feature type="disulfide bond" evidence="13">
    <location>
        <begin position="99"/>
        <end position="292"/>
    </location>
</feature>
<dbReference type="InterPro" id="IPR000823">
    <property type="entry name" value="Peroxidase_pln"/>
</dbReference>
<organism evidence="16 17">
    <name type="scientific">Morella rubra</name>
    <name type="common">Chinese bayberry</name>
    <dbReference type="NCBI Taxonomy" id="262757"/>
    <lineage>
        <taxon>Eukaryota</taxon>
        <taxon>Viridiplantae</taxon>
        <taxon>Streptophyta</taxon>
        <taxon>Embryophyta</taxon>
        <taxon>Tracheophyta</taxon>
        <taxon>Spermatophyta</taxon>
        <taxon>Magnoliopsida</taxon>
        <taxon>eudicotyledons</taxon>
        <taxon>Gunneridae</taxon>
        <taxon>Pentapetalae</taxon>
        <taxon>rosids</taxon>
        <taxon>fabids</taxon>
        <taxon>Fagales</taxon>
        <taxon>Myricaceae</taxon>
        <taxon>Morella</taxon>
    </lineage>
</organism>
<dbReference type="FunFam" id="1.10.420.10:FF:000001">
    <property type="entry name" value="Peroxidase"/>
    <property type="match status" value="1"/>
</dbReference>
<dbReference type="SUPFAM" id="SSF48113">
    <property type="entry name" value="Heme-dependent peroxidases"/>
    <property type="match status" value="1"/>
</dbReference>
<feature type="binding site" evidence="12">
    <location>
        <position position="216"/>
    </location>
    <ligand>
        <name>Ca(2+)</name>
        <dbReference type="ChEBI" id="CHEBI:29108"/>
        <label>2</label>
    </ligand>
</feature>
<comment type="subcellular location">
    <subcellularLocation>
        <location evidence="14">Secreted</location>
    </subcellularLocation>
</comment>
<feature type="binding site" evidence="12">
    <location>
        <position position="50"/>
    </location>
    <ligand>
        <name>Ca(2+)</name>
        <dbReference type="ChEBI" id="CHEBI:29108"/>
        <label>1</label>
    </ligand>
</feature>
<evidence type="ECO:0000313" key="17">
    <source>
        <dbReference type="Proteomes" id="UP000516437"/>
    </source>
</evidence>
<dbReference type="Proteomes" id="UP000516437">
    <property type="component" value="Chromosome 1"/>
</dbReference>
<keyword evidence="9 12" id="KW-0408">Iron</keyword>
<feature type="disulfide bond" evidence="13">
    <location>
        <begin position="178"/>
        <end position="203"/>
    </location>
</feature>
<keyword evidence="10 13" id="KW-1015">Disulfide bond</keyword>
<dbReference type="EMBL" id="RXIC02000019">
    <property type="protein sequence ID" value="KAB1225702.1"/>
    <property type="molecule type" value="Genomic_DNA"/>
</dbReference>
<comment type="similarity">
    <text evidence="14">Belongs to the peroxidase family. Classical plant (class III) peroxidase subfamily.</text>
</comment>
<protein>
    <recommendedName>
        <fullName evidence="4 14">Peroxidase</fullName>
        <ecNumber evidence="4 14">1.11.1.7</ecNumber>
    </recommendedName>
</protein>
<feature type="chain" id="PRO_5025711140" description="Peroxidase" evidence="14">
    <location>
        <begin position="25"/>
        <end position="325"/>
    </location>
</feature>
<dbReference type="GO" id="GO:0046872">
    <property type="term" value="F:metal ion binding"/>
    <property type="evidence" value="ECO:0007669"/>
    <property type="project" value="UniProtKB-UniRule"/>
</dbReference>
<sequence>MAFPLHSILFCLVEILLLFGAASAQLSTNYYAETCPKALSTIRTAVLNAGCDASVLLDDTSSFTGEKTAGPNSGSLRGFEVIDSIKSQMENICPGVVSCADILTVAARDSVVALGGSPWTVQLGRRDSTTASYSAANSDLPSPTLDLNDLLSTFKSKGFTEKETVALAGAHTIGQARCLAFRDRIYNEKNINTTFAASLQSNCPTTGGDENLSPLDATSPVTFDNAYFKNLVNSKGLLHSDQQLFSGGSTDSQVTAYITNPVTFRTDFANAMAKMGSLSPLTGNSGQIRTDCRKPWPCKQKNYRPSPKSLEKFFSSRYWSHVNSQ</sequence>
<evidence type="ECO:0000256" key="1">
    <source>
        <dbReference type="ARBA" id="ARBA00000189"/>
    </source>
</evidence>
<reference evidence="16 17" key="1">
    <citation type="journal article" date="2019" name="Plant Biotechnol. J.">
        <title>The red bayberry genome and genetic basis of sex determination.</title>
        <authorList>
            <person name="Jia H.M."/>
            <person name="Jia H.J."/>
            <person name="Cai Q.L."/>
            <person name="Wang Y."/>
            <person name="Zhao H.B."/>
            <person name="Yang W.F."/>
            <person name="Wang G.Y."/>
            <person name="Li Y.H."/>
            <person name="Zhan D.L."/>
            <person name="Shen Y.T."/>
            <person name="Niu Q.F."/>
            <person name="Chang L."/>
            <person name="Qiu J."/>
            <person name="Zhao L."/>
            <person name="Xie H.B."/>
            <person name="Fu W.Y."/>
            <person name="Jin J."/>
            <person name="Li X.W."/>
            <person name="Jiao Y."/>
            <person name="Zhou C.C."/>
            <person name="Tu T."/>
            <person name="Chai C.Y."/>
            <person name="Gao J.L."/>
            <person name="Fan L.J."/>
            <person name="van de Weg E."/>
            <person name="Wang J.Y."/>
            <person name="Gao Z.S."/>
        </authorList>
    </citation>
    <scope>NUCLEOTIDE SEQUENCE [LARGE SCALE GENOMIC DNA]</scope>
    <source>
        <tissue evidence="16">Leaves</tissue>
    </source>
</reference>
<dbReference type="Pfam" id="PF00141">
    <property type="entry name" value="peroxidase"/>
    <property type="match status" value="1"/>
</dbReference>
<comment type="cofactor">
    <cofactor evidence="12 14">
        <name>heme b</name>
        <dbReference type="ChEBI" id="CHEBI:60344"/>
    </cofactor>
    <text evidence="12 14">Binds 1 heme b (iron(II)-protoporphyrin IX) group per subunit.</text>
</comment>
<dbReference type="PRINTS" id="PR00458">
    <property type="entry name" value="PEROXIDASE"/>
</dbReference>
<evidence type="ECO:0000256" key="11">
    <source>
        <dbReference type="PIRSR" id="PIRSR600823-2"/>
    </source>
</evidence>
<keyword evidence="14" id="KW-0376">Hydrogen peroxide</keyword>
<keyword evidence="12 14" id="KW-0106">Calcium</keyword>
<keyword evidence="5 14" id="KW-0575">Peroxidase</keyword>
<comment type="function">
    <text evidence="2">Removal of H(2)O(2), oxidation of toxic reductants, biosynthesis and degradation of lignin, suberization, auxin catabolism, response to environmental stresses such as wounding, pathogen attack and oxidative stress. These functions might be dependent on each isozyme/isoform in each plant tissue.</text>
</comment>
<dbReference type="InterPro" id="IPR002016">
    <property type="entry name" value="Haem_peroxidase"/>
</dbReference>
<dbReference type="Gene3D" id="1.10.520.10">
    <property type="match status" value="1"/>
</dbReference>
<feature type="binding site" evidence="11">
    <location>
        <position position="141"/>
    </location>
    <ligand>
        <name>substrate</name>
    </ligand>
</feature>
<evidence type="ECO:0000256" key="14">
    <source>
        <dbReference type="RuleBase" id="RU362060"/>
    </source>
</evidence>
<dbReference type="InterPro" id="IPR019793">
    <property type="entry name" value="Peroxidases_heam-ligand_BS"/>
</dbReference>
<evidence type="ECO:0000313" key="16">
    <source>
        <dbReference type="EMBL" id="KAB1225702.1"/>
    </source>
</evidence>
<dbReference type="GO" id="GO:0140825">
    <property type="term" value="F:lactoperoxidase activity"/>
    <property type="evidence" value="ECO:0007669"/>
    <property type="project" value="UniProtKB-EC"/>
</dbReference>
<evidence type="ECO:0000256" key="10">
    <source>
        <dbReference type="ARBA" id="ARBA00023157"/>
    </source>
</evidence>
<name>A0A6A1WK93_9ROSI</name>
<dbReference type="InterPro" id="IPR033905">
    <property type="entry name" value="Secretory_peroxidase"/>
</dbReference>
<dbReference type="GO" id="GO:0006979">
    <property type="term" value="P:response to oxidative stress"/>
    <property type="evidence" value="ECO:0007669"/>
    <property type="project" value="UniProtKB-UniRule"/>
</dbReference>
<feature type="binding site" evidence="12">
    <location>
        <position position="52"/>
    </location>
    <ligand>
        <name>Ca(2+)</name>
        <dbReference type="ChEBI" id="CHEBI:29108"/>
        <label>1</label>
    </ligand>
</feature>
<keyword evidence="14" id="KW-0732">Signal</keyword>
<feature type="binding site" evidence="12">
    <location>
        <position position="172"/>
    </location>
    <ligand>
        <name>Ca(2+)</name>
        <dbReference type="ChEBI" id="CHEBI:29108"/>
        <label>2</label>
    </ligand>
</feature>
<dbReference type="EC" id="1.11.1.7" evidence="4 14"/>
<comment type="similarity">
    <text evidence="3">Belongs to the peroxidase family. Ascorbate peroxidase subfamily.</text>
</comment>
<dbReference type="PANTHER" id="PTHR31388:SF257">
    <property type="entry name" value="PEROXIDASE"/>
    <property type="match status" value="1"/>
</dbReference>
<dbReference type="PROSITE" id="PS50873">
    <property type="entry name" value="PEROXIDASE_4"/>
    <property type="match status" value="1"/>
</dbReference>
<evidence type="ECO:0000256" key="12">
    <source>
        <dbReference type="PIRSR" id="PIRSR600823-3"/>
    </source>
</evidence>
<feature type="binding site" evidence="12">
    <location>
        <position position="66"/>
    </location>
    <ligand>
        <name>Ca(2+)</name>
        <dbReference type="ChEBI" id="CHEBI:29108"/>
        <label>1</label>
    </ligand>
</feature>
<comment type="caution">
    <text evidence="16">The sequence shown here is derived from an EMBL/GenBank/DDBJ whole genome shotgun (WGS) entry which is preliminary data.</text>
</comment>
<dbReference type="PROSITE" id="PS00435">
    <property type="entry name" value="PEROXIDASE_1"/>
    <property type="match status" value="1"/>
</dbReference>
<evidence type="ECO:0000256" key="2">
    <source>
        <dbReference type="ARBA" id="ARBA00002322"/>
    </source>
</evidence>
<evidence type="ECO:0000259" key="15">
    <source>
        <dbReference type="PROSITE" id="PS50873"/>
    </source>
</evidence>
<keyword evidence="7 12" id="KW-0479">Metal-binding</keyword>
<feature type="domain" description="Plant heme peroxidase family profile" evidence="15">
    <location>
        <begin position="50"/>
        <end position="293"/>
    </location>
</feature>
<proteinExistence type="inferred from homology"/>
<evidence type="ECO:0000256" key="3">
    <source>
        <dbReference type="ARBA" id="ARBA00006873"/>
    </source>
</evidence>